<dbReference type="RefSeq" id="WP_189051798.1">
    <property type="nucleotide sequence ID" value="NZ_BMJQ01000021.1"/>
</dbReference>
<dbReference type="GO" id="GO:0016758">
    <property type="term" value="F:hexosyltransferase activity"/>
    <property type="evidence" value="ECO:0007669"/>
    <property type="project" value="InterPro"/>
</dbReference>
<evidence type="ECO:0008006" key="4">
    <source>
        <dbReference type="Google" id="ProtNLM"/>
    </source>
</evidence>
<gene>
    <name evidence="2" type="ORF">GCM10011611_59270</name>
</gene>
<dbReference type="GO" id="GO:0005886">
    <property type="term" value="C:plasma membrane"/>
    <property type="evidence" value="ECO:0007669"/>
    <property type="project" value="UniProtKB-SubCell"/>
</dbReference>
<feature type="transmembrane region" description="Helical" evidence="1">
    <location>
        <begin position="303"/>
        <end position="324"/>
    </location>
</feature>
<organism evidence="2 3">
    <name type="scientific">Aliidongia dinghuensis</name>
    <dbReference type="NCBI Taxonomy" id="1867774"/>
    <lineage>
        <taxon>Bacteria</taxon>
        <taxon>Pseudomonadati</taxon>
        <taxon>Pseudomonadota</taxon>
        <taxon>Alphaproteobacteria</taxon>
        <taxon>Rhodospirillales</taxon>
        <taxon>Dongiaceae</taxon>
        <taxon>Aliidongia</taxon>
    </lineage>
</organism>
<feature type="transmembrane region" description="Helical" evidence="1">
    <location>
        <begin position="216"/>
        <end position="242"/>
    </location>
</feature>
<dbReference type="Proteomes" id="UP000646365">
    <property type="component" value="Unassembled WGS sequence"/>
</dbReference>
<feature type="transmembrane region" description="Helical" evidence="1">
    <location>
        <begin position="361"/>
        <end position="386"/>
    </location>
</feature>
<evidence type="ECO:0000256" key="1">
    <source>
        <dbReference type="SAM" id="Phobius"/>
    </source>
</evidence>
<protein>
    <recommendedName>
        <fullName evidence="4">DUF2029 domain-containing protein</fullName>
    </recommendedName>
</protein>
<feature type="transmembrane region" description="Helical" evidence="1">
    <location>
        <begin position="186"/>
        <end position="210"/>
    </location>
</feature>
<reference evidence="2" key="2">
    <citation type="submission" date="2020-09" db="EMBL/GenBank/DDBJ databases">
        <authorList>
            <person name="Sun Q."/>
            <person name="Zhou Y."/>
        </authorList>
    </citation>
    <scope>NUCLEOTIDE SEQUENCE</scope>
    <source>
        <strain evidence="2">CGMCC 1.15725</strain>
    </source>
</reference>
<keyword evidence="1" id="KW-0472">Membrane</keyword>
<keyword evidence="1" id="KW-1133">Transmembrane helix</keyword>
<reference evidence="2" key="1">
    <citation type="journal article" date="2014" name="Int. J. Syst. Evol. Microbiol.">
        <title>Complete genome sequence of Corynebacterium casei LMG S-19264T (=DSM 44701T), isolated from a smear-ripened cheese.</title>
        <authorList>
            <consortium name="US DOE Joint Genome Institute (JGI-PGF)"/>
            <person name="Walter F."/>
            <person name="Albersmeier A."/>
            <person name="Kalinowski J."/>
            <person name="Ruckert C."/>
        </authorList>
    </citation>
    <scope>NUCLEOTIDE SEQUENCE</scope>
    <source>
        <strain evidence="2">CGMCC 1.15725</strain>
    </source>
</reference>
<evidence type="ECO:0000313" key="2">
    <source>
        <dbReference type="EMBL" id="GGF44988.1"/>
    </source>
</evidence>
<feature type="transmembrane region" description="Helical" evidence="1">
    <location>
        <begin position="151"/>
        <end position="174"/>
    </location>
</feature>
<name>A0A8J3E6J0_9PROT</name>
<dbReference type="AlphaFoldDB" id="A0A8J3E6J0"/>
<accession>A0A8J3E6J0</accession>
<dbReference type="EMBL" id="BMJQ01000021">
    <property type="protein sequence ID" value="GGF44988.1"/>
    <property type="molecule type" value="Genomic_DNA"/>
</dbReference>
<dbReference type="Pfam" id="PF26314">
    <property type="entry name" value="MptA_B_family"/>
    <property type="match status" value="1"/>
</dbReference>
<sequence length="433" mass="47094">MVVIGALMLILTGVGLWLQHEDAEDGFIVLALLQGALYLVAVALTWRGGFSRRGLVAILVVAVAMRAGVLLAPPYLSDDIYRYVWDGRVQAAGINPYRYIPIDPHLAVLRDDAIFPNINRRTYAPTIYPPVAEVIYFIATRLHDSVTGMKATLVGLELAGVVLLLRLLALLRLPRERILAYAWHPLALWEFAGSGHIDAAVVCFVALALWARRRGLAWLTGGAIAAAALVKFYPAILLPALYRRWDWKLLVAAAVTAIVAYLPFLGAGSAVLGYLPDYVKGEELVSGSGFFLWSLVEHVAPSLRTLGATPYLALAAAALLALAIDAIRKDRAADHYIASATGLTVVAMVLLSPHYPWYFAWLVPFLCFAPRPSVLYLTVACPLLYFVPGGADPEGTRALYEAAIYCPFAALACLELWRRRGARTGASWIGAQS</sequence>
<comment type="caution">
    <text evidence="2">The sequence shown here is derived from an EMBL/GenBank/DDBJ whole genome shotgun (WGS) entry which is preliminary data.</text>
</comment>
<feature type="transmembrane region" description="Helical" evidence="1">
    <location>
        <begin position="28"/>
        <end position="46"/>
    </location>
</feature>
<evidence type="ECO:0000313" key="3">
    <source>
        <dbReference type="Proteomes" id="UP000646365"/>
    </source>
</evidence>
<feature type="transmembrane region" description="Helical" evidence="1">
    <location>
        <begin position="336"/>
        <end position="355"/>
    </location>
</feature>
<keyword evidence="3" id="KW-1185">Reference proteome</keyword>
<feature type="transmembrane region" description="Helical" evidence="1">
    <location>
        <begin position="55"/>
        <end position="76"/>
    </location>
</feature>
<feature type="transmembrane region" description="Helical" evidence="1">
    <location>
        <begin position="249"/>
        <end position="275"/>
    </location>
</feature>
<keyword evidence="1" id="KW-0812">Transmembrane</keyword>
<proteinExistence type="predicted"/>